<dbReference type="OrthoDB" id="9812571at2"/>
<dbReference type="PANTHER" id="PTHR23416:SF78">
    <property type="entry name" value="LIPOPOLYSACCHARIDE BIOSYNTHESIS O-ACETYL TRANSFERASE WBBJ-RELATED"/>
    <property type="match status" value="1"/>
</dbReference>
<evidence type="ECO:0000313" key="2">
    <source>
        <dbReference type="Proteomes" id="UP000256520"/>
    </source>
</evidence>
<keyword evidence="2" id="KW-1185">Reference proteome</keyword>
<dbReference type="Pfam" id="PF00132">
    <property type="entry name" value="Hexapep"/>
    <property type="match status" value="1"/>
</dbReference>
<protein>
    <submittedName>
        <fullName evidence="1">Acyltransferase</fullName>
    </submittedName>
</protein>
<dbReference type="InterPro" id="IPR011004">
    <property type="entry name" value="Trimer_LpxA-like_sf"/>
</dbReference>
<keyword evidence="1" id="KW-0012">Acyltransferase</keyword>
<evidence type="ECO:0000313" key="1">
    <source>
        <dbReference type="EMBL" id="RDW20757.1"/>
    </source>
</evidence>
<dbReference type="AlphaFoldDB" id="A0A3D8PYV9"/>
<accession>A0A3D8PYV9</accession>
<dbReference type="InterPro" id="IPR001451">
    <property type="entry name" value="Hexapep"/>
</dbReference>
<dbReference type="PANTHER" id="PTHR23416">
    <property type="entry name" value="SIALIC ACID SYNTHASE-RELATED"/>
    <property type="match status" value="1"/>
</dbReference>
<dbReference type="InterPro" id="IPR051159">
    <property type="entry name" value="Hexapeptide_acetyltransf"/>
</dbReference>
<comment type="caution">
    <text evidence="1">The sequence shown here is derived from an EMBL/GenBank/DDBJ whole genome shotgun (WGS) entry which is preliminary data.</text>
</comment>
<sequence length="192" mass="21589">MLFKAIKMLWYFIVGNICALFLYESKYIQGRYFEGKYFGIYSRGWQWVVNDFKGRVFLGINKDIRLPISIGNRINNYKNLNFDPNDLQIFQGTGKYFQAQDAKITIGRGCYVANNVGFITTNHDIKDPSKHVEGKDIIIGENCWIGMNSVILPGVVLGPNTTVGAGSIVTKSFPEGYCVIVGNPARVIKKLS</sequence>
<dbReference type="SUPFAM" id="SSF51161">
    <property type="entry name" value="Trimeric LpxA-like enzymes"/>
    <property type="match status" value="1"/>
</dbReference>
<name>A0A3D8PYV9_9BACI</name>
<keyword evidence="1" id="KW-0808">Transferase</keyword>
<dbReference type="GO" id="GO:0016746">
    <property type="term" value="F:acyltransferase activity"/>
    <property type="evidence" value="ECO:0007669"/>
    <property type="project" value="UniProtKB-KW"/>
</dbReference>
<reference evidence="2" key="1">
    <citation type="submission" date="2017-11" db="EMBL/GenBank/DDBJ databases">
        <authorList>
            <person name="Zhu W."/>
        </authorList>
    </citation>
    <scope>NUCLEOTIDE SEQUENCE [LARGE SCALE GENOMIC DNA]</scope>
    <source>
        <strain evidence="2">CAU 1051</strain>
    </source>
</reference>
<dbReference type="Gene3D" id="2.160.10.10">
    <property type="entry name" value="Hexapeptide repeat proteins"/>
    <property type="match status" value="1"/>
</dbReference>
<dbReference type="Proteomes" id="UP000256520">
    <property type="component" value="Unassembled WGS sequence"/>
</dbReference>
<dbReference type="EMBL" id="PIOD01000005">
    <property type="protein sequence ID" value="RDW20757.1"/>
    <property type="molecule type" value="Genomic_DNA"/>
</dbReference>
<organism evidence="1 2">
    <name type="scientific">Oceanobacillus chungangensis</name>
    <dbReference type="NCBI Taxonomy" id="1229152"/>
    <lineage>
        <taxon>Bacteria</taxon>
        <taxon>Bacillati</taxon>
        <taxon>Bacillota</taxon>
        <taxon>Bacilli</taxon>
        <taxon>Bacillales</taxon>
        <taxon>Bacillaceae</taxon>
        <taxon>Oceanobacillus</taxon>
    </lineage>
</organism>
<dbReference type="RefSeq" id="WP_115748928.1">
    <property type="nucleotide sequence ID" value="NZ_PIOD01000005.1"/>
</dbReference>
<proteinExistence type="predicted"/>
<gene>
    <name evidence="1" type="ORF">CWR45_05900</name>
</gene>